<evidence type="ECO:0000256" key="6">
    <source>
        <dbReference type="ARBA" id="ARBA00023136"/>
    </source>
</evidence>
<gene>
    <name evidence="10" type="ORF">METZ01_LOCUS237927</name>
</gene>
<reference evidence="10" key="1">
    <citation type="submission" date="2018-05" db="EMBL/GenBank/DDBJ databases">
        <authorList>
            <person name="Lanie J.A."/>
            <person name="Ng W.-L."/>
            <person name="Kazmierczak K.M."/>
            <person name="Andrzejewski T.M."/>
            <person name="Davidsen T.M."/>
            <person name="Wayne K.J."/>
            <person name="Tettelin H."/>
            <person name="Glass J.I."/>
            <person name="Rusch D."/>
            <person name="Podicherti R."/>
            <person name="Tsui H.-C.T."/>
            <person name="Winkler M.E."/>
        </authorList>
    </citation>
    <scope>NUCLEOTIDE SEQUENCE</scope>
</reference>
<name>A0A382HEA4_9ZZZZ</name>
<evidence type="ECO:0000256" key="3">
    <source>
        <dbReference type="ARBA" id="ARBA00022519"/>
    </source>
</evidence>
<evidence type="ECO:0000256" key="7">
    <source>
        <dbReference type="SAM" id="Coils"/>
    </source>
</evidence>
<dbReference type="EMBL" id="UINC01060500">
    <property type="protein sequence ID" value="SVB85073.1"/>
    <property type="molecule type" value="Genomic_DNA"/>
</dbReference>
<keyword evidence="3" id="KW-0997">Cell inner membrane</keyword>
<evidence type="ECO:0000256" key="1">
    <source>
        <dbReference type="ARBA" id="ARBA00004429"/>
    </source>
</evidence>
<evidence type="ECO:0000256" key="4">
    <source>
        <dbReference type="ARBA" id="ARBA00022692"/>
    </source>
</evidence>
<feature type="domain" description="TRAP C4-dicarboxylate transport system permease DctM subunit" evidence="9">
    <location>
        <begin position="11"/>
        <end position="131"/>
    </location>
</feature>
<dbReference type="AlphaFoldDB" id="A0A382HEA4"/>
<dbReference type="GO" id="GO:0005886">
    <property type="term" value="C:plasma membrane"/>
    <property type="evidence" value="ECO:0007669"/>
    <property type="project" value="UniProtKB-SubCell"/>
</dbReference>
<sequence>SAFRAFGGEELVRDFLQDLPGGFWTQFIVVMAVIFLLGFFLDFIEIAVVVVPIIAPILLAETSANVTAVWLGVMIGVNLQTSFLTPPFGFALFYLRGVAPKHIATLDIWKGAVAFIILQLIGLGIVGFYPTLVNYLPNRVYLTSKVAPPPMNPRLQYCLQEYKFANYDNNENQLKTAISSIQAANLDYLPEDKVEIFDSHFEKTSSIFDLVKKVKTTDNEYNLFIKDYRDLHFKVRKKQKKILKIDKNIKRLEAEIRNLDKDDVSDKNNIQLKIEDLKLEKKDLNKNIPKEWKEKNNQFKKIYKAKNIATKRYRKNVDQAYDELIQIKTFIKDGELLENLSKDFEVLNNKIINMELDNAQKDIDILFEKLSEISGTDELSNKLDDIISAIDSDEVDNEKIVSSNYEAQSLFNDEVNWRNKASQSLADKLEKYDLSIKDTIGLRLQSRLTKKQAKFVSKCRSVHRDISLNF</sequence>
<keyword evidence="4 8" id="KW-0812">Transmembrane</keyword>
<feature type="transmembrane region" description="Helical" evidence="8">
    <location>
        <begin position="46"/>
        <end position="64"/>
    </location>
</feature>
<keyword evidence="6 8" id="KW-0472">Membrane</keyword>
<dbReference type="InterPro" id="IPR004681">
    <property type="entry name" value="TRAP_DctM"/>
</dbReference>
<organism evidence="10">
    <name type="scientific">marine metagenome</name>
    <dbReference type="NCBI Taxonomy" id="408172"/>
    <lineage>
        <taxon>unclassified sequences</taxon>
        <taxon>metagenomes</taxon>
        <taxon>ecological metagenomes</taxon>
    </lineage>
</organism>
<protein>
    <recommendedName>
        <fullName evidence="9">TRAP C4-dicarboxylate transport system permease DctM subunit domain-containing protein</fullName>
    </recommendedName>
</protein>
<proteinExistence type="predicted"/>
<evidence type="ECO:0000256" key="2">
    <source>
        <dbReference type="ARBA" id="ARBA00022475"/>
    </source>
</evidence>
<keyword evidence="2" id="KW-1003">Cell membrane</keyword>
<evidence type="ECO:0000259" key="9">
    <source>
        <dbReference type="Pfam" id="PF06808"/>
    </source>
</evidence>
<dbReference type="PANTHER" id="PTHR33362">
    <property type="entry name" value="SIALIC ACID TRAP TRANSPORTER PERMEASE PROTEIN SIAT-RELATED"/>
    <property type="match status" value="1"/>
</dbReference>
<accession>A0A382HEA4</accession>
<feature type="transmembrane region" description="Helical" evidence="8">
    <location>
        <begin position="70"/>
        <end position="95"/>
    </location>
</feature>
<dbReference type="InterPro" id="IPR010656">
    <property type="entry name" value="DctM"/>
</dbReference>
<feature type="transmembrane region" description="Helical" evidence="8">
    <location>
        <begin position="23"/>
        <end position="41"/>
    </location>
</feature>
<evidence type="ECO:0000256" key="8">
    <source>
        <dbReference type="SAM" id="Phobius"/>
    </source>
</evidence>
<dbReference type="PANTHER" id="PTHR33362:SF7">
    <property type="entry name" value="SLL1103 PROTEIN"/>
    <property type="match status" value="1"/>
</dbReference>
<feature type="transmembrane region" description="Helical" evidence="8">
    <location>
        <begin position="107"/>
        <end position="129"/>
    </location>
</feature>
<dbReference type="Pfam" id="PF06808">
    <property type="entry name" value="DctM"/>
    <property type="match status" value="1"/>
</dbReference>
<keyword evidence="7" id="KW-0175">Coiled coil</keyword>
<evidence type="ECO:0000313" key="10">
    <source>
        <dbReference type="EMBL" id="SVB85073.1"/>
    </source>
</evidence>
<keyword evidence="5 8" id="KW-1133">Transmembrane helix</keyword>
<feature type="coiled-coil region" evidence="7">
    <location>
        <begin position="235"/>
        <end position="287"/>
    </location>
</feature>
<dbReference type="GO" id="GO:0022857">
    <property type="term" value="F:transmembrane transporter activity"/>
    <property type="evidence" value="ECO:0007669"/>
    <property type="project" value="TreeGrafter"/>
</dbReference>
<comment type="subcellular location">
    <subcellularLocation>
        <location evidence="1">Cell inner membrane</location>
        <topology evidence="1">Multi-pass membrane protein</topology>
    </subcellularLocation>
</comment>
<feature type="non-terminal residue" evidence="10">
    <location>
        <position position="1"/>
    </location>
</feature>
<evidence type="ECO:0000256" key="5">
    <source>
        <dbReference type="ARBA" id="ARBA00022989"/>
    </source>
</evidence>